<comment type="caution">
    <text evidence="2">The sequence shown here is derived from an EMBL/GenBank/DDBJ whole genome shotgun (WGS) entry which is preliminary data.</text>
</comment>
<evidence type="ECO:0000313" key="2">
    <source>
        <dbReference type="EMBL" id="ELY52099.1"/>
    </source>
</evidence>
<protein>
    <recommendedName>
        <fullName evidence="1">DUF7129 domain-containing protein</fullName>
    </recommendedName>
</protein>
<dbReference type="NCBIfam" id="NF033497">
    <property type="entry name" value="rubre_like_arch"/>
    <property type="match status" value="1"/>
</dbReference>
<dbReference type="Proteomes" id="UP000011602">
    <property type="component" value="Unassembled WGS sequence"/>
</dbReference>
<dbReference type="InterPro" id="IPR055553">
    <property type="entry name" value="DUF7129"/>
</dbReference>
<organism evidence="2 3">
    <name type="scientific">Natronolimnohabitans innermongolicus JCM 12255</name>
    <dbReference type="NCBI Taxonomy" id="1227499"/>
    <lineage>
        <taxon>Archaea</taxon>
        <taxon>Methanobacteriati</taxon>
        <taxon>Methanobacteriota</taxon>
        <taxon>Stenosarchaea group</taxon>
        <taxon>Halobacteria</taxon>
        <taxon>Halobacteriales</taxon>
        <taxon>Natrialbaceae</taxon>
        <taxon>Natronolimnohabitans</taxon>
    </lineage>
</organism>
<dbReference type="RefSeq" id="WP_007260566.1">
    <property type="nucleotide sequence ID" value="NZ_AOHZ01000079.1"/>
</dbReference>
<dbReference type="OrthoDB" id="280213at2157"/>
<dbReference type="STRING" id="1227499.C493_16519"/>
<feature type="domain" description="DUF7129" evidence="1">
    <location>
        <begin position="10"/>
        <end position="44"/>
    </location>
</feature>
<reference evidence="2 3" key="1">
    <citation type="journal article" date="2014" name="PLoS Genet.">
        <title>Phylogenetically driven sequencing of extremely halophilic archaea reveals strategies for static and dynamic osmo-response.</title>
        <authorList>
            <person name="Becker E.A."/>
            <person name="Seitzer P.M."/>
            <person name="Tritt A."/>
            <person name="Larsen D."/>
            <person name="Krusor M."/>
            <person name="Yao A.I."/>
            <person name="Wu D."/>
            <person name="Madern D."/>
            <person name="Eisen J.A."/>
            <person name="Darling A.E."/>
            <person name="Facciotti M.T."/>
        </authorList>
    </citation>
    <scope>NUCLEOTIDE SEQUENCE [LARGE SCALE GENOMIC DNA]</scope>
    <source>
        <strain evidence="2 3">JCM 12255</strain>
    </source>
</reference>
<sequence length="46" mass="5027">MRDVQLTPGEESMYECFNCGTVVCAATPTRCPDCGADMRNRGTPIE</sequence>
<name>L9WRI6_9EURY</name>
<keyword evidence="3" id="KW-1185">Reference proteome</keyword>
<dbReference type="Pfam" id="PF23455">
    <property type="entry name" value="DUF7129"/>
    <property type="match status" value="1"/>
</dbReference>
<evidence type="ECO:0000259" key="1">
    <source>
        <dbReference type="Pfam" id="PF23455"/>
    </source>
</evidence>
<evidence type="ECO:0000313" key="3">
    <source>
        <dbReference type="Proteomes" id="UP000011602"/>
    </source>
</evidence>
<proteinExistence type="predicted"/>
<dbReference type="SUPFAM" id="SSF57802">
    <property type="entry name" value="Rubredoxin-like"/>
    <property type="match status" value="1"/>
</dbReference>
<gene>
    <name evidence="2" type="ORF">C493_16519</name>
</gene>
<accession>L9WRI6</accession>
<dbReference type="EMBL" id="AOHZ01000079">
    <property type="protein sequence ID" value="ELY52099.1"/>
    <property type="molecule type" value="Genomic_DNA"/>
</dbReference>
<dbReference type="eggNOG" id="arCOG08151">
    <property type="taxonomic scope" value="Archaea"/>
</dbReference>
<dbReference type="AlphaFoldDB" id="L9WRI6"/>